<keyword evidence="5" id="KW-1185">Reference proteome</keyword>
<keyword evidence="1" id="KW-1133">Transmembrane helix</keyword>
<reference evidence="4 5" key="1">
    <citation type="submission" date="2024-05" db="EMBL/GenBank/DDBJ databases">
        <authorList>
            <person name="Duchaud E."/>
        </authorList>
    </citation>
    <scope>NUCLEOTIDE SEQUENCE [LARGE SCALE GENOMIC DNA]</scope>
    <source>
        <strain evidence="4">Ena-SAMPLE-TAB-13-05-2024-13:56:06:370-140302</strain>
    </source>
</reference>
<evidence type="ECO:0000313" key="4">
    <source>
        <dbReference type="EMBL" id="CAL2089256.1"/>
    </source>
</evidence>
<feature type="domain" description="Signal transduction histidine kinase internal region" evidence="2">
    <location>
        <begin position="770"/>
        <end position="849"/>
    </location>
</feature>
<dbReference type="Gene3D" id="2.130.10.10">
    <property type="entry name" value="YVTN repeat-like/Quinoprotein amine dehydrogenase"/>
    <property type="match status" value="2"/>
</dbReference>
<evidence type="ECO:0000259" key="3">
    <source>
        <dbReference type="Pfam" id="PF07495"/>
    </source>
</evidence>
<dbReference type="InterPro" id="IPR011047">
    <property type="entry name" value="Quinoprotein_ADH-like_sf"/>
</dbReference>
<dbReference type="Proteomes" id="UP001497416">
    <property type="component" value="Unassembled WGS sequence"/>
</dbReference>
<keyword evidence="1" id="KW-0812">Transmembrane</keyword>
<dbReference type="EMBL" id="CAXIXY010000005">
    <property type="protein sequence ID" value="CAL2089256.1"/>
    <property type="molecule type" value="Genomic_DNA"/>
</dbReference>
<dbReference type="Gene3D" id="2.60.40.10">
    <property type="entry name" value="Immunoglobulins"/>
    <property type="match status" value="1"/>
</dbReference>
<dbReference type="SUPFAM" id="SSF50998">
    <property type="entry name" value="Quinoprotein alcohol dehydrogenase-like"/>
    <property type="match status" value="1"/>
</dbReference>
<dbReference type="Gene3D" id="3.30.565.10">
    <property type="entry name" value="Histidine kinase-like ATPase, C-terminal domain"/>
    <property type="match status" value="1"/>
</dbReference>
<dbReference type="InterPro" id="IPR013783">
    <property type="entry name" value="Ig-like_fold"/>
</dbReference>
<dbReference type="InterPro" id="IPR011123">
    <property type="entry name" value="Y_Y_Y"/>
</dbReference>
<dbReference type="Pfam" id="PF07495">
    <property type="entry name" value="Y_Y_Y"/>
    <property type="match status" value="1"/>
</dbReference>
<comment type="caution">
    <text evidence="4">The sequence shown here is derived from an EMBL/GenBank/DDBJ whole genome shotgun (WGS) entry which is preliminary data.</text>
</comment>
<proteinExistence type="predicted"/>
<dbReference type="SUPFAM" id="SSF55874">
    <property type="entry name" value="ATPase domain of HSP90 chaperone/DNA topoisomerase II/histidine kinase"/>
    <property type="match status" value="1"/>
</dbReference>
<dbReference type="InterPro" id="IPR015943">
    <property type="entry name" value="WD40/YVTN_repeat-like_dom_sf"/>
</dbReference>
<keyword evidence="1" id="KW-0472">Membrane</keyword>
<organism evidence="4 5">
    <name type="scientific">Tenacibaculum platacis</name>
    <dbReference type="NCBI Taxonomy" id="3137852"/>
    <lineage>
        <taxon>Bacteria</taxon>
        <taxon>Pseudomonadati</taxon>
        <taxon>Bacteroidota</taxon>
        <taxon>Flavobacteriia</taxon>
        <taxon>Flavobacteriales</taxon>
        <taxon>Flavobacteriaceae</taxon>
        <taxon>Tenacibaculum</taxon>
    </lineage>
</organism>
<name>A0ABM9P2Z6_9FLAO</name>
<feature type="domain" description="Two component regulator three Y" evidence="3">
    <location>
        <begin position="654"/>
        <end position="717"/>
    </location>
</feature>
<evidence type="ECO:0000313" key="5">
    <source>
        <dbReference type="Proteomes" id="UP001497416"/>
    </source>
</evidence>
<dbReference type="InterPro" id="IPR050640">
    <property type="entry name" value="Bact_2-comp_sensor_kinase"/>
</dbReference>
<dbReference type="InterPro" id="IPR036890">
    <property type="entry name" value="HATPase_C_sf"/>
</dbReference>
<accession>A0ABM9P2Z6</accession>
<dbReference type="InterPro" id="IPR010559">
    <property type="entry name" value="Sig_transdc_His_kin_internal"/>
</dbReference>
<evidence type="ECO:0000259" key="2">
    <source>
        <dbReference type="Pfam" id="PF06580"/>
    </source>
</evidence>
<dbReference type="Pfam" id="PF06580">
    <property type="entry name" value="His_kinase"/>
    <property type="match status" value="1"/>
</dbReference>
<feature type="transmembrane region" description="Helical" evidence="1">
    <location>
        <begin position="724"/>
        <end position="742"/>
    </location>
</feature>
<dbReference type="PANTHER" id="PTHR34220:SF7">
    <property type="entry name" value="SENSOR HISTIDINE KINASE YPDA"/>
    <property type="match status" value="1"/>
</dbReference>
<gene>
    <name evidence="4" type="ORF">T190607A01A_30284</name>
</gene>
<sequence length="978" mass="114391">MRIMLSFFIIFCVEFLSAQEPISIHLTEKEGLPDKEFYSIVEDDKGFVWLAGNKGLFRYDGYEFKLYTHPEQVGLSVFTPILDKDKIIWYTNLSGQLFCIKNDEVILFKKLKDFFNGNLPRIQAHNNLLYLSVSSRLLVLDKVSGEILYTNVSSNYYYSYITVINNVAYFFNDEGYLCKLTSDFKVEITNKKIDYNSTRLKRAHLSRIKDVLVLNTLSRSGSVNKIIINSDVENNFGYSITNSDPGFITQEIRVIDDVYYVLSNEGVYVYELEDSNLVLKRKILEGTSTTDIIKDKNGNFWVSSNYDGIHVYPNLDFKSNFNCSQPNGIKKMIRGKYNELILIGSKGDFYMFDAQNNKNQRFIYDRKDDVKFIMYDSIRNKYFLQASRGSESFQRTNNKLRFFKKYINLNAKDYSFIGNDSVIITTGSRSAVFDLSEYEFRWNRKKALDQNRGYSCLSSKRLKQHYISSVKGVFVFNQDFSEKKEIKHNGNSLFVRDIITTNDNTLWCLSFKNGFYKVIDNKVVKHYTTDDGLLSNTNSFFRSNKNSIWIAGEKGIQEFNFKDETFRNLTKKNGIPSYDFVGLEFIKDRLYVSTPNELFSFDVNTVFNSIDKSKPEPYFTTISVDNIEKEIASSYSIPTDSEKIEIRFNTTGFLSSENISYEYRLLTDSDDDDWQEESSKTNTVIFNKLAQGSYTFQLRAKKGDKYSEIKTIDLKVKGVFYEQWWFFLLLTVLFGFLIWMYFNRKNKELQERQKLIIDKQTKELENIFLKLESLRSQMNPHFIFNALNSIQDYILNNEKKLARTYLVKFSRLIRMYLEHSQSNTISLDEELSALNFYLELEKDRFEESFTYTIQVDQSMNQELIEIPTFLIQPYVENAIKHGLLHKKENRELDITFSFDYDKSILHCVIEDNGVGRAVSTEINNRKAFKPKSFSSEANAKRIDLLNKTREYPIQLEIKDKYNDTLEPTGTIVTIDIPV</sequence>
<dbReference type="PANTHER" id="PTHR34220">
    <property type="entry name" value="SENSOR HISTIDINE KINASE YPDA"/>
    <property type="match status" value="1"/>
</dbReference>
<protein>
    <submittedName>
        <fullName evidence="4">YXYXY domain-containing protein</fullName>
    </submittedName>
</protein>
<evidence type="ECO:0000256" key="1">
    <source>
        <dbReference type="SAM" id="Phobius"/>
    </source>
</evidence>